<keyword evidence="8 12" id="KW-0067">ATP-binding</keyword>
<accession>A0A7H0GH97</accession>
<evidence type="ECO:0000256" key="6">
    <source>
        <dbReference type="ARBA" id="ARBA00022806"/>
    </source>
</evidence>
<dbReference type="GO" id="GO:0005524">
    <property type="term" value="F:ATP binding"/>
    <property type="evidence" value="ECO:0007669"/>
    <property type="project" value="UniProtKB-UniRule"/>
</dbReference>
<dbReference type="GO" id="GO:0006269">
    <property type="term" value="P:DNA replication, synthesis of primer"/>
    <property type="evidence" value="ECO:0007669"/>
    <property type="project" value="UniProtKB-KW"/>
</dbReference>
<dbReference type="InterPro" id="IPR014001">
    <property type="entry name" value="Helicase_ATP-bd"/>
</dbReference>
<keyword evidence="10 12" id="KW-0413">Isomerase</keyword>
<dbReference type="HAMAP" id="MF_00983">
    <property type="entry name" value="PriA"/>
    <property type="match status" value="1"/>
</dbReference>
<evidence type="ECO:0000256" key="7">
    <source>
        <dbReference type="ARBA" id="ARBA00022833"/>
    </source>
</evidence>
<evidence type="ECO:0000256" key="12">
    <source>
        <dbReference type="HAMAP-Rule" id="MF_00983"/>
    </source>
</evidence>
<keyword evidence="9 12" id="KW-0238">DNA-binding</keyword>
<gene>
    <name evidence="12 14" type="primary">priA</name>
    <name evidence="14" type="ORF">H9K75_15770</name>
</gene>
<evidence type="ECO:0000256" key="11">
    <source>
        <dbReference type="ARBA" id="ARBA00048988"/>
    </source>
</evidence>
<feature type="domain" description="Helicase ATP-binding" evidence="13">
    <location>
        <begin position="175"/>
        <end position="348"/>
    </location>
</feature>
<dbReference type="InterPro" id="IPR011545">
    <property type="entry name" value="DEAD/DEAH_box_helicase_dom"/>
</dbReference>
<protein>
    <recommendedName>
        <fullName evidence="12">Replication restart protein PriA</fullName>
    </recommendedName>
    <alternativeName>
        <fullName evidence="12">ATP-dependent DNA helicase PriA</fullName>
        <ecNumber evidence="12">5.6.2.4</ecNumber>
    </alternativeName>
    <alternativeName>
        <fullName evidence="12">DNA 3'-5' helicase PriA</fullName>
    </alternativeName>
</protein>
<dbReference type="InterPro" id="IPR001650">
    <property type="entry name" value="Helicase_C-like"/>
</dbReference>
<sequence length="730" mass="80211">MSTASVNDSSLPPVTKPASHWLWVAVSTPAHSSVSEPLSYLSDAPIAPGTLVRVPLGRREVLGVVWDAPPDGAVPDLPEGVTPRSIAGVLQGVAPLDASWRRLTAFTARYYQRALGEVALAALPPQLRDLTPEQMARRIQRKTRKKKDMAGVASAAIHPTPAPVALSDEQRRATLQIEAEDGPFLLFGATGSGKTEVYLHSVQRALEADPRAQVLVMVPEINLTPQLEARFLERFAPVYGDEAVVSMHSGMTSAQRLKSWLAAHTGEARIVLGTRMAVFASMPQLALIVVDEEHDASYKQQEGARYSARDLAVWRGREQQAKVILGSATPSLESWHASRSPSTDDPHGGRYLRLHMPSRIGAAELPRVRLVDMGQQPRGAVFSPPLLQAITERVERGEQCLVLLNRRGFAPVLHCKDCGWKSDCPHCSAHQVFHKIDRTLRCHHCGFTQRVPHACPSCGNVDISPLGRGTEQLEEQLAELLRNVITPQRRAARVARIDADTTKAKGALEEQLAAVHSGEIDVLVGTQMVAKGHDFRRITLVAAVQPDGALFSSDFRAPERLFALLMQAAGRAGRDADYIAEQGGNPPEMWIQTWHPEHSLYTSLRRHDYPRFAAEQLQERADAGMPPFAYQALVRADARTQEAAQAFLTAVSERAREAQLPGLDHVFLFPPVPMAVQRVANVERAQMLIESAHRGALQHFLAAWQSVLHAERANHKAVIRWLVDVDPQAI</sequence>
<evidence type="ECO:0000256" key="9">
    <source>
        <dbReference type="ARBA" id="ARBA00023125"/>
    </source>
</evidence>
<feature type="binding site" evidence="12">
    <location>
        <position position="455"/>
    </location>
    <ligand>
        <name>Zn(2+)</name>
        <dbReference type="ChEBI" id="CHEBI:29105"/>
        <label>1</label>
    </ligand>
</feature>
<feature type="binding site" evidence="12">
    <location>
        <position position="424"/>
    </location>
    <ligand>
        <name>Zn(2+)</name>
        <dbReference type="ChEBI" id="CHEBI:29105"/>
        <label>2</label>
    </ligand>
</feature>
<dbReference type="GO" id="GO:1990077">
    <property type="term" value="C:primosome complex"/>
    <property type="evidence" value="ECO:0007669"/>
    <property type="project" value="UniProtKB-UniRule"/>
</dbReference>
<dbReference type="InterPro" id="IPR040498">
    <property type="entry name" value="PriA_CRR"/>
</dbReference>
<evidence type="ECO:0000256" key="5">
    <source>
        <dbReference type="ARBA" id="ARBA00022801"/>
    </source>
</evidence>
<dbReference type="AlphaFoldDB" id="A0A7H0GH97"/>
<evidence type="ECO:0000256" key="10">
    <source>
        <dbReference type="ARBA" id="ARBA00023235"/>
    </source>
</evidence>
<dbReference type="Pfam" id="PF00271">
    <property type="entry name" value="Helicase_C"/>
    <property type="match status" value="1"/>
</dbReference>
<dbReference type="GO" id="GO:0003677">
    <property type="term" value="F:DNA binding"/>
    <property type="evidence" value="ECO:0007669"/>
    <property type="project" value="UniProtKB-UniRule"/>
</dbReference>
<keyword evidence="4 12" id="KW-0547">Nucleotide-binding</keyword>
<dbReference type="SUPFAM" id="SSF52540">
    <property type="entry name" value="P-loop containing nucleoside triphosphate hydrolases"/>
    <property type="match status" value="1"/>
</dbReference>
<evidence type="ECO:0000313" key="14">
    <source>
        <dbReference type="EMBL" id="QNP47663.1"/>
    </source>
</evidence>
<name>A0A7H0GH97_9BURK</name>
<dbReference type="SMART" id="SM00490">
    <property type="entry name" value="HELICc"/>
    <property type="match status" value="1"/>
</dbReference>
<dbReference type="SMART" id="SM00487">
    <property type="entry name" value="DEXDc"/>
    <property type="match status" value="1"/>
</dbReference>
<keyword evidence="7 12" id="KW-0862">Zinc</keyword>
<feature type="binding site" evidence="12">
    <location>
        <position position="427"/>
    </location>
    <ligand>
        <name>Zn(2+)</name>
        <dbReference type="ChEBI" id="CHEBI:29105"/>
        <label>2</label>
    </ligand>
</feature>
<feature type="binding site" evidence="12">
    <location>
        <position position="415"/>
    </location>
    <ligand>
        <name>Zn(2+)</name>
        <dbReference type="ChEBI" id="CHEBI:29105"/>
        <label>1</label>
    </ligand>
</feature>
<comment type="catalytic activity">
    <reaction evidence="12">
        <text>Couples ATP hydrolysis with the unwinding of duplex DNA by translocating in the 3'-5' direction.</text>
        <dbReference type="EC" id="5.6.2.4"/>
    </reaction>
</comment>
<dbReference type="InterPro" id="IPR005259">
    <property type="entry name" value="PriA"/>
</dbReference>
<dbReference type="Gene3D" id="3.40.1440.60">
    <property type="entry name" value="PriA, 3(prime) DNA-binding domain"/>
    <property type="match status" value="1"/>
</dbReference>
<dbReference type="GO" id="GO:0016787">
    <property type="term" value="F:hydrolase activity"/>
    <property type="evidence" value="ECO:0007669"/>
    <property type="project" value="UniProtKB-KW"/>
</dbReference>
<dbReference type="GO" id="GO:0006310">
    <property type="term" value="P:DNA recombination"/>
    <property type="evidence" value="ECO:0007669"/>
    <property type="project" value="InterPro"/>
</dbReference>
<dbReference type="Gene3D" id="3.40.50.300">
    <property type="entry name" value="P-loop containing nucleotide triphosphate hydrolases"/>
    <property type="match status" value="2"/>
</dbReference>
<reference evidence="14 15" key="1">
    <citation type="submission" date="2020-08" db="EMBL/GenBank/DDBJ databases">
        <title>Genome sequence of Diaphorobacter aerolatus KACC 16536T.</title>
        <authorList>
            <person name="Hyun D.-W."/>
            <person name="Bae J.-W."/>
        </authorList>
    </citation>
    <scope>NUCLEOTIDE SEQUENCE [LARGE SCALE GENOMIC DNA]</scope>
    <source>
        <strain evidence="14 15">KACC 16536</strain>
    </source>
</reference>
<dbReference type="PROSITE" id="PS51192">
    <property type="entry name" value="HELICASE_ATP_BIND_1"/>
    <property type="match status" value="1"/>
</dbReference>
<keyword evidence="3 12" id="KW-0479">Metal-binding</keyword>
<dbReference type="GO" id="GO:0008270">
    <property type="term" value="F:zinc ion binding"/>
    <property type="evidence" value="ECO:0007669"/>
    <property type="project" value="UniProtKB-UniRule"/>
</dbReference>
<keyword evidence="15" id="KW-1185">Reference proteome</keyword>
<feature type="binding site" evidence="12">
    <location>
        <position position="442"/>
    </location>
    <ligand>
        <name>Zn(2+)</name>
        <dbReference type="ChEBI" id="CHEBI:29105"/>
        <label>2</label>
    </ligand>
</feature>
<dbReference type="FunFam" id="3.40.50.300:FF:000489">
    <property type="entry name" value="Primosome assembly protein PriA"/>
    <property type="match status" value="1"/>
</dbReference>
<evidence type="ECO:0000313" key="15">
    <source>
        <dbReference type="Proteomes" id="UP000516028"/>
    </source>
</evidence>
<dbReference type="Pfam" id="PF18074">
    <property type="entry name" value="PriA_C"/>
    <property type="match status" value="1"/>
</dbReference>
<dbReference type="EMBL" id="CP060783">
    <property type="protein sequence ID" value="QNP47663.1"/>
    <property type="molecule type" value="Genomic_DNA"/>
</dbReference>
<dbReference type="InterPro" id="IPR042115">
    <property type="entry name" value="PriA_3primeBD_sf"/>
</dbReference>
<dbReference type="Pfam" id="PF18319">
    <property type="entry name" value="Zn_ribbon_PriA"/>
    <property type="match status" value="1"/>
</dbReference>
<keyword evidence="2 12" id="KW-0235">DNA replication</keyword>
<comment type="function">
    <text evidence="12">Initiates the restart of stalled replication forks, which reloads the replicative helicase on sites other than the origin of replication. Recognizes and binds to abandoned replication forks and remodels them to uncover a helicase loading site. Promotes assembly of the primosome at these replication forks.</text>
</comment>
<dbReference type="GO" id="GO:0006302">
    <property type="term" value="P:double-strand break repair"/>
    <property type="evidence" value="ECO:0007669"/>
    <property type="project" value="InterPro"/>
</dbReference>
<dbReference type="GO" id="GO:0043138">
    <property type="term" value="F:3'-5' DNA helicase activity"/>
    <property type="evidence" value="ECO:0007669"/>
    <property type="project" value="UniProtKB-EC"/>
</dbReference>
<evidence type="ECO:0000256" key="4">
    <source>
        <dbReference type="ARBA" id="ARBA00022741"/>
    </source>
</evidence>
<evidence type="ECO:0000256" key="8">
    <source>
        <dbReference type="ARBA" id="ARBA00022840"/>
    </source>
</evidence>
<dbReference type="NCBIfam" id="TIGR00595">
    <property type="entry name" value="priA"/>
    <property type="match status" value="1"/>
</dbReference>
<keyword evidence="1 12" id="KW-0639">Primosome</keyword>
<dbReference type="PANTHER" id="PTHR30580">
    <property type="entry name" value="PRIMOSOMAL PROTEIN N"/>
    <property type="match status" value="1"/>
</dbReference>
<evidence type="ECO:0000256" key="1">
    <source>
        <dbReference type="ARBA" id="ARBA00022515"/>
    </source>
</evidence>
<feature type="binding site" evidence="12">
    <location>
        <position position="418"/>
    </location>
    <ligand>
        <name>Zn(2+)</name>
        <dbReference type="ChEBI" id="CHEBI:29105"/>
        <label>1</label>
    </ligand>
</feature>
<comment type="similarity">
    <text evidence="12">Belongs to the helicase family. PriA subfamily.</text>
</comment>
<dbReference type="EC" id="5.6.2.4" evidence="12"/>
<dbReference type="KEGG" id="daer:H9K75_15770"/>
<comment type="cofactor">
    <cofactor evidence="12">
        <name>Zn(2+)</name>
        <dbReference type="ChEBI" id="CHEBI:29105"/>
    </cofactor>
    <text evidence="12">Binds 2 zinc ions per subunit.</text>
</comment>
<dbReference type="RefSeq" id="WP_187723343.1">
    <property type="nucleotide sequence ID" value="NZ_CP060783.1"/>
</dbReference>
<comment type="catalytic activity">
    <reaction evidence="11 12">
        <text>ATP + H2O = ADP + phosphate + H(+)</text>
        <dbReference type="Rhea" id="RHEA:13065"/>
        <dbReference type="ChEBI" id="CHEBI:15377"/>
        <dbReference type="ChEBI" id="CHEBI:15378"/>
        <dbReference type="ChEBI" id="CHEBI:30616"/>
        <dbReference type="ChEBI" id="CHEBI:43474"/>
        <dbReference type="ChEBI" id="CHEBI:456216"/>
        <dbReference type="EC" id="5.6.2.4"/>
    </reaction>
</comment>
<dbReference type="GO" id="GO:0006270">
    <property type="term" value="P:DNA replication initiation"/>
    <property type="evidence" value="ECO:0007669"/>
    <property type="project" value="TreeGrafter"/>
</dbReference>
<comment type="subunit">
    <text evidence="12">Component of the replication restart primosome.</text>
</comment>
<keyword evidence="6 12" id="KW-0347">Helicase</keyword>
<keyword evidence="5 12" id="KW-0378">Hydrolase</keyword>
<dbReference type="PANTHER" id="PTHR30580:SF0">
    <property type="entry name" value="PRIMOSOMAL PROTEIN N"/>
    <property type="match status" value="1"/>
</dbReference>
<dbReference type="Pfam" id="PF17764">
    <property type="entry name" value="PriA_3primeBD"/>
    <property type="match status" value="1"/>
</dbReference>
<organism evidence="14 15">
    <name type="scientific">Diaphorobacter aerolatus</name>
    <dbReference type="NCBI Taxonomy" id="1288495"/>
    <lineage>
        <taxon>Bacteria</taxon>
        <taxon>Pseudomonadati</taxon>
        <taxon>Pseudomonadota</taxon>
        <taxon>Betaproteobacteria</taxon>
        <taxon>Burkholderiales</taxon>
        <taxon>Comamonadaceae</taxon>
        <taxon>Diaphorobacter</taxon>
    </lineage>
</organism>
<dbReference type="Pfam" id="PF00270">
    <property type="entry name" value="DEAD"/>
    <property type="match status" value="1"/>
</dbReference>
<feature type="binding site" evidence="12">
    <location>
        <position position="458"/>
    </location>
    <ligand>
        <name>Zn(2+)</name>
        <dbReference type="ChEBI" id="CHEBI:29105"/>
        <label>1</label>
    </ligand>
</feature>
<dbReference type="InterPro" id="IPR041222">
    <property type="entry name" value="PriA_3primeBD"/>
</dbReference>
<feature type="binding site" evidence="12">
    <location>
        <position position="445"/>
    </location>
    <ligand>
        <name>Zn(2+)</name>
        <dbReference type="ChEBI" id="CHEBI:29105"/>
        <label>2</label>
    </ligand>
</feature>
<evidence type="ECO:0000259" key="13">
    <source>
        <dbReference type="PROSITE" id="PS51192"/>
    </source>
</evidence>
<evidence type="ECO:0000256" key="3">
    <source>
        <dbReference type="ARBA" id="ARBA00022723"/>
    </source>
</evidence>
<dbReference type="Proteomes" id="UP000516028">
    <property type="component" value="Chromosome"/>
</dbReference>
<evidence type="ECO:0000256" key="2">
    <source>
        <dbReference type="ARBA" id="ARBA00022705"/>
    </source>
</evidence>
<proteinExistence type="inferred from homology"/>
<dbReference type="InterPro" id="IPR027417">
    <property type="entry name" value="P-loop_NTPase"/>
</dbReference>
<dbReference type="InterPro" id="IPR041236">
    <property type="entry name" value="PriA_C"/>
</dbReference>